<keyword evidence="3" id="KW-1185">Reference proteome</keyword>
<name>A0ABP6QJ58_9ACTN</name>
<gene>
    <name evidence="2" type="ORF">GCM10010468_61080</name>
</gene>
<keyword evidence="1" id="KW-0472">Membrane</keyword>
<proteinExistence type="predicted"/>
<evidence type="ECO:0000313" key="3">
    <source>
        <dbReference type="Proteomes" id="UP001501237"/>
    </source>
</evidence>
<accession>A0ABP6QJ58</accession>
<dbReference type="EMBL" id="BAAAUV010000020">
    <property type="protein sequence ID" value="GAA3230546.1"/>
    <property type="molecule type" value="Genomic_DNA"/>
</dbReference>
<sequence length="389" mass="41491">MSTEPTPGTKIAEALRRSPVHLDPSLASALPTAERTKLLDLIRRAPMPVFVVIVPLVKGSTWDDPDQLATVVHDRLGRDGVYVTLGGSDRQLSARRWGGTRQEADDAAAAARVPFFLPEFREAPLAARLLKAVELIAAGGGEAAYDKATAHLRSYRTTQESGEDGGLLLPLTAGGAVLAAAGALVVWRGRRMASRPVRGQRLPVQALAAAERADADALRGQAERELLARGARVDEASVASDDPRVHELLGLALDAYQAAAKIFDTARGIPDLAGVLVLADRGRDALDSARAVAAKGKEQPPTPLCFFNPLHGDGPVSVRWRALGTRTTLKIRCCADCAKAVRDHRTPRALTDIVDGEAVPYFTASSLWASTGYGQFGDDLVQRVVRGDR</sequence>
<protein>
    <submittedName>
        <fullName evidence="2">Uncharacterized protein</fullName>
    </submittedName>
</protein>
<reference evidence="3" key="1">
    <citation type="journal article" date="2019" name="Int. J. Syst. Evol. Microbiol.">
        <title>The Global Catalogue of Microorganisms (GCM) 10K type strain sequencing project: providing services to taxonomists for standard genome sequencing and annotation.</title>
        <authorList>
            <consortium name="The Broad Institute Genomics Platform"/>
            <consortium name="The Broad Institute Genome Sequencing Center for Infectious Disease"/>
            <person name="Wu L."/>
            <person name="Ma J."/>
        </authorList>
    </citation>
    <scope>NUCLEOTIDE SEQUENCE [LARGE SCALE GENOMIC DNA]</scope>
    <source>
        <strain evidence="3">JCM 9377</strain>
    </source>
</reference>
<evidence type="ECO:0000256" key="1">
    <source>
        <dbReference type="SAM" id="Phobius"/>
    </source>
</evidence>
<dbReference type="RefSeq" id="WP_344835259.1">
    <property type="nucleotide sequence ID" value="NZ_BAAAUV010000020.1"/>
</dbReference>
<feature type="transmembrane region" description="Helical" evidence="1">
    <location>
        <begin position="167"/>
        <end position="187"/>
    </location>
</feature>
<keyword evidence="1" id="KW-1133">Transmembrane helix</keyword>
<keyword evidence="1" id="KW-0812">Transmembrane</keyword>
<comment type="caution">
    <text evidence="2">The sequence shown here is derived from an EMBL/GenBank/DDBJ whole genome shotgun (WGS) entry which is preliminary data.</text>
</comment>
<evidence type="ECO:0000313" key="2">
    <source>
        <dbReference type="EMBL" id="GAA3230546.1"/>
    </source>
</evidence>
<organism evidence="2 3">
    <name type="scientific">Actinocorallia longicatena</name>
    <dbReference type="NCBI Taxonomy" id="111803"/>
    <lineage>
        <taxon>Bacteria</taxon>
        <taxon>Bacillati</taxon>
        <taxon>Actinomycetota</taxon>
        <taxon>Actinomycetes</taxon>
        <taxon>Streptosporangiales</taxon>
        <taxon>Thermomonosporaceae</taxon>
        <taxon>Actinocorallia</taxon>
    </lineage>
</organism>
<dbReference type="Proteomes" id="UP001501237">
    <property type="component" value="Unassembled WGS sequence"/>
</dbReference>